<dbReference type="NCBIfam" id="TIGR01646">
    <property type="entry name" value="vgr_GE"/>
    <property type="match status" value="1"/>
</dbReference>
<dbReference type="Gene3D" id="4.10.220.110">
    <property type="match status" value="1"/>
</dbReference>
<keyword evidence="6" id="KW-1185">Reference proteome</keyword>
<dbReference type="Proteomes" id="UP000324924">
    <property type="component" value="Chromosome"/>
</dbReference>
<accession>A0A5C0UGQ7</accession>
<dbReference type="InterPro" id="IPR017847">
    <property type="entry name" value="T6SS_RhsGE_Vgr_subset"/>
</dbReference>
<dbReference type="OrthoDB" id="9762420at2"/>
<gene>
    <name evidence="5" type="primary">tssI</name>
    <name evidence="5" type="ORF">FZC36_02635</name>
</gene>
<dbReference type="SUPFAM" id="SSF69279">
    <property type="entry name" value="Phage tail proteins"/>
    <property type="match status" value="1"/>
</dbReference>
<evidence type="ECO:0000259" key="3">
    <source>
        <dbReference type="Pfam" id="PF04717"/>
    </source>
</evidence>
<dbReference type="Pfam" id="PF05954">
    <property type="entry name" value="Phage_GPD"/>
    <property type="match status" value="1"/>
</dbReference>
<feature type="domain" description="Gp5/Type VI secretion system Vgr C-terminal trimerisation" evidence="4">
    <location>
        <begin position="613"/>
        <end position="672"/>
    </location>
</feature>
<dbReference type="KEGG" id="nabu:FZC36_02635"/>
<sequence length="857" mass="96616">MIKQNKEKKKTKDGEVSAQKSAESQTTDPDIGSICQIYDEKWGETVRNVNAGTYQKLMTLTNFGTIEELEIEEELSEPYTIKGKCFFWEEIYGDVVGMEPKVTLATEGKTRYWHGVITEWIEGGTDLKDERYYYEFEMRPKLWYRMQSRQNKIHVSDKGMRVKELASKLIEDAMQNNKNTKVKFEQKYDVNFAKVKSAQNNPNGPLIEYAVQYEETTYEFFQRLLSNHGIFYYYKHAKDGSKIIFKDNTSKMEPITGIRKIEIGDNDKVEANYDNLFLSKQGSDEINSPFVDTWGKVNRYAIGKQKARGRNYEKAGIEVEFDKLGKVEEKKHEGNAEEGFENNEYFETLTDPDAAEDHAKHITDSSESVKTQYKSVTSNFLISPGYLFELKSALDLYQHTKVYKTEKKSKIKKIKSDVKAASKRDLPDQVKEVIDNKYYARKTKHKLFLKNPEMAEESLTDPLYKQQNIKSKAGQVSGFEYSYVNESIFLKENTVFKVLPKVKRQILGYQSAIVVGPDNAEINTDDLGRVKIKFNWDNDDTLSYSERSCWVRVAQWGGSGAGFGGSYIPRVGQEVIVTYENGNPDNPIVIGTVFNSINSNPYDLPDDSHKTGLRTKTIDDEKEDFGFNEITISDKAEEEQIYIHAQKDLLTEIENDKILLVKQGDIDTQVNNGNIEISTLAEDDEKQGDYKITLEKGSKEISLLSKGDEKSHHKIEISKGDLIEKITEGNISNEIEKGNLDMKLASGNLSTTLEKGDLSISLSSGDFKSDIKGNKSISIKSGDYTISISGGAIKISADGINMESSKSVEISSNANISLKSSGQVSIEGKAGVSIKGAKLDLKADTIANIKGSMVKIN</sequence>
<dbReference type="Pfam" id="PF22178">
    <property type="entry name" value="Gp5_trimer_C"/>
    <property type="match status" value="1"/>
</dbReference>
<dbReference type="Gene3D" id="2.40.50.230">
    <property type="entry name" value="Gp5 N-terminal domain"/>
    <property type="match status" value="1"/>
</dbReference>
<dbReference type="SUPFAM" id="SSF69255">
    <property type="entry name" value="gp5 N-terminal domain-like"/>
    <property type="match status" value="1"/>
</dbReference>
<dbReference type="InterPro" id="IPR054030">
    <property type="entry name" value="Gp5_Vgr_C"/>
</dbReference>
<evidence type="ECO:0000313" key="6">
    <source>
        <dbReference type="Proteomes" id="UP000324924"/>
    </source>
</evidence>
<feature type="region of interest" description="Disordered" evidence="2">
    <location>
        <begin position="1"/>
        <end position="29"/>
    </location>
</feature>
<evidence type="ECO:0000256" key="1">
    <source>
        <dbReference type="ARBA" id="ARBA00005558"/>
    </source>
</evidence>
<feature type="domain" description="Gp5/Type VI secretion system Vgr protein OB-fold" evidence="3">
    <location>
        <begin position="523"/>
        <end position="594"/>
    </location>
</feature>
<dbReference type="SUPFAM" id="SSF69349">
    <property type="entry name" value="Phage fibre proteins"/>
    <property type="match status" value="1"/>
</dbReference>
<evidence type="ECO:0000256" key="2">
    <source>
        <dbReference type="SAM" id="MobiDB-lite"/>
    </source>
</evidence>
<proteinExistence type="inferred from homology"/>
<dbReference type="Pfam" id="PF04717">
    <property type="entry name" value="Phage_base_V"/>
    <property type="match status" value="1"/>
</dbReference>
<evidence type="ECO:0000313" key="5">
    <source>
        <dbReference type="EMBL" id="QEK39305.1"/>
    </source>
</evidence>
<dbReference type="InterPro" id="IPR006533">
    <property type="entry name" value="T6SS_Vgr_RhsGE"/>
</dbReference>
<dbReference type="InterPro" id="IPR006531">
    <property type="entry name" value="Gp5/Vgr_OB"/>
</dbReference>
<dbReference type="NCBIfam" id="TIGR03361">
    <property type="entry name" value="VI_Rhs_Vgr"/>
    <property type="match status" value="1"/>
</dbReference>
<organism evidence="5 6">
    <name type="scientific">Candidatus Nesciobacter abundans</name>
    <dbReference type="NCBI Taxonomy" id="2601668"/>
    <lineage>
        <taxon>Bacteria</taxon>
        <taxon>Pseudomonadati</taxon>
        <taxon>Pseudomonadota</taxon>
        <taxon>Alphaproteobacteria</taxon>
        <taxon>Holosporales</taxon>
        <taxon>Holosporaceae</taxon>
        <taxon>Candidatus Nesciobacter</taxon>
    </lineage>
</organism>
<dbReference type="EMBL" id="CP043314">
    <property type="protein sequence ID" value="QEK39305.1"/>
    <property type="molecule type" value="Genomic_DNA"/>
</dbReference>
<dbReference type="Gene3D" id="3.55.50.10">
    <property type="entry name" value="Baseplate protein-like domains"/>
    <property type="match status" value="1"/>
</dbReference>
<evidence type="ECO:0000259" key="4">
    <source>
        <dbReference type="Pfam" id="PF22178"/>
    </source>
</evidence>
<comment type="similarity">
    <text evidence="1">Belongs to the VgrG protein family.</text>
</comment>
<dbReference type="AlphaFoldDB" id="A0A5C0UGQ7"/>
<feature type="compositionally biased region" description="Polar residues" evidence="2">
    <location>
        <begin position="18"/>
        <end position="28"/>
    </location>
</feature>
<protein>
    <submittedName>
        <fullName evidence="5">Type VI secretion system tip protein VgrG</fullName>
    </submittedName>
</protein>
<name>A0A5C0UGQ7_9PROT</name>
<dbReference type="RefSeq" id="WP_148972428.1">
    <property type="nucleotide sequence ID" value="NZ_CP043314.1"/>
</dbReference>
<reference evidence="5 6" key="1">
    <citation type="submission" date="2019-08" db="EMBL/GenBank/DDBJ databases">
        <title>Highly reduced genomes of protist endosymbionts show evolutionary convergence.</title>
        <authorList>
            <person name="George E."/>
            <person name="Husnik F."/>
            <person name="Tashyreva D."/>
            <person name="Prokopchuk G."/>
            <person name="Horak A."/>
            <person name="Kwong W.K."/>
            <person name="Lukes J."/>
            <person name="Keeling P.J."/>
        </authorList>
    </citation>
    <scope>NUCLEOTIDE SEQUENCE [LARGE SCALE GENOMIC DNA]</scope>
    <source>
        <strain evidence="5">1604HC</strain>
    </source>
</reference>
<dbReference type="Gene3D" id="2.30.110.50">
    <property type="match status" value="1"/>
</dbReference>
<dbReference type="InterPro" id="IPR037026">
    <property type="entry name" value="Vgr_OB-fold_dom_sf"/>
</dbReference>